<evidence type="ECO:0000313" key="12">
    <source>
        <dbReference type="Proteomes" id="UP000886796"/>
    </source>
</evidence>
<evidence type="ECO:0000256" key="8">
    <source>
        <dbReference type="HAMAP-Rule" id="MF_01161"/>
    </source>
</evidence>
<dbReference type="EMBL" id="DVFK01000040">
    <property type="protein sequence ID" value="HIQ67436.1"/>
    <property type="molecule type" value="Genomic_DNA"/>
</dbReference>
<comment type="similarity">
    <text evidence="8">Belongs to the tRNA(Ile)-lysidine synthase family.</text>
</comment>
<feature type="binding site" evidence="8">
    <location>
        <begin position="26"/>
        <end position="31"/>
    </location>
    <ligand>
        <name>ATP</name>
        <dbReference type="ChEBI" id="CHEBI:30616"/>
    </ligand>
</feature>
<dbReference type="SMART" id="SM00977">
    <property type="entry name" value="TilS_C"/>
    <property type="match status" value="1"/>
</dbReference>
<dbReference type="NCBIfam" id="TIGR02433">
    <property type="entry name" value="lysidine_TilS_C"/>
    <property type="match status" value="1"/>
</dbReference>
<comment type="function">
    <text evidence="8">Ligates lysine onto the cytidine present at position 34 of the AUA codon-specific tRNA(Ile) that contains the anticodon CAU, in an ATP-dependent manner. Cytidine is converted to lysidine, thus changing the amino acid specificity of the tRNA from methionine to isoleucine.</text>
</comment>
<reference evidence="11" key="1">
    <citation type="submission" date="2020-10" db="EMBL/GenBank/DDBJ databases">
        <authorList>
            <person name="Gilroy R."/>
        </authorList>
    </citation>
    <scope>NUCLEOTIDE SEQUENCE</scope>
    <source>
        <strain evidence="11">13361</strain>
    </source>
</reference>
<dbReference type="InterPro" id="IPR012094">
    <property type="entry name" value="tRNA_Ile_lys_synt"/>
</dbReference>
<keyword evidence="5 8" id="KW-0547">Nucleotide-binding</keyword>
<feature type="compositionally biased region" description="Polar residues" evidence="9">
    <location>
        <begin position="425"/>
        <end position="435"/>
    </location>
</feature>
<evidence type="ECO:0000313" key="11">
    <source>
        <dbReference type="EMBL" id="HIQ67436.1"/>
    </source>
</evidence>
<dbReference type="Gene3D" id="3.30.465.60">
    <property type="match status" value="1"/>
</dbReference>
<dbReference type="HAMAP" id="MF_01161">
    <property type="entry name" value="tRNA_Ile_lys_synt"/>
    <property type="match status" value="1"/>
</dbReference>
<comment type="subcellular location">
    <subcellularLocation>
        <location evidence="1 8">Cytoplasm</location>
    </subcellularLocation>
</comment>
<dbReference type="InterPro" id="IPR015262">
    <property type="entry name" value="tRNA_Ile_lys_synt_subst-bd"/>
</dbReference>
<evidence type="ECO:0000256" key="9">
    <source>
        <dbReference type="SAM" id="MobiDB-lite"/>
    </source>
</evidence>
<dbReference type="Proteomes" id="UP000886796">
    <property type="component" value="Unassembled WGS sequence"/>
</dbReference>
<dbReference type="Pfam" id="PF09179">
    <property type="entry name" value="TilS"/>
    <property type="match status" value="1"/>
</dbReference>
<dbReference type="InterPro" id="IPR012796">
    <property type="entry name" value="Lysidine-tRNA-synth_C"/>
</dbReference>
<evidence type="ECO:0000256" key="6">
    <source>
        <dbReference type="ARBA" id="ARBA00022840"/>
    </source>
</evidence>
<dbReference type="GO" id="GO:0005737">
    <property type="term" value="C:cytoplasm"/>
    <property type="evidence" value="ECO:0007669"/>
    <property type="project" value="UniProtKB-SubCell"/>
</dbReference>
<keyword evidence="4 8" id="KW-0819">tRNA processing</keyword>
<dbReference type="Pfam" id="PF11734">
    <property type="entry name" value="TilS_C"/>
    <property type="match status" value="1"/>
</dbReference>
<dbReference type="Pfam" id="PF01171">
    <property type="entry name" value="ATP_bind_3"/>
    <property type="match status" value="1"/>
</dbReference>
<protein>
    <recommendedName>
        <fullName evidence="8">tRNA(Ile)-lysidine synthase</fullName>
        <ecNumber evidence="8">6.3.4.19</ecNumber>
    </recommendedName>
    <alternativeName>
        <fullName evidence="8">tRNA(Ile)-2-lysyl-cytidine synthase</fullName>
    </alternativeName>
    <alternativeName>
        <fullName evidence="8">tRNA(Ile)-lysidine synthetase</fullName>
    </alternativeName>
</protein>
<dbReference type="GO" id="GO:0032267">
    <property type="term" value="F:tRNA(Ile)-lysidine synthase activity"/>
    <property type="evidence" value="ECO:0007669"/>
    <property type="project" value="UniProtKB-EC"/>
</dbReference>
<evidence type="ECO:0000259" key="10">
    <source>
        <dbReference type="SMART" id="SM00977"/>
    </source>
</evidence>
<reference evidence="11" key="2">
    <citation type="journal article" date="2021" name="PeerJ">
        <title>Extensive microbial diversity within the chicken gut microbiome revealed by metagenomics and culture.</title>
        <authorList>
            <person name="Gilroy R."/>
            <person name="Ravi A."/>
            <person name="Getino M."/>
            <person name="Pursley I."/>
            <person name="Horton D.L."/>
            <person name="Alikhan N.F."/>
            <person name="Baker D."/>
            <person name="Gharbi K."/>
            <person name="Hall N."/>
            <person name="Watson M."/>
            <person name="Adriaenssens E.M."/>
            <person name="Foster-Nyarko E."/>
            <person name="Jarju S."/>
            <person name="Secka A."/>
            <person name="Antonio M."/>
            <person name="Oren A."/>
            <person name="Chaudhuri R.R."/>
            <person name="La Ragione R."/>
            <person name="Hildebrand F."/>
            <person name="Pallen M.J."/>
        </authorList>
    </citation>
    <scope>NUCLEOTIDE SEQUENCE</scope>
    <source>
        <strain evidence="11">13361</strain>
    </source>
</reference>
<gene>
    <name evidence="8 11" type="primary">tilS</name>
    <name evidence="11" type="ORF">IAB74_02860</name>
</gene>
<evidence type="ECO:0000256" key="2">
    <source>
        <dbReference type="ARBA" id="ARBA00022490"/>
    </source>
</evidence>
<evidence type="ECO:0000256" key="4">
    <source>
        <dbReference type="ARBA" id="ARBA00022694"/>
    </source>
</evidence>
<dbReference type="SUPFAM" id="SSF56037">
    <property type="entry name" value="PheT/TilS domain"/>
    <property type="match status" value="1"/>
</dbReference>
<keyword evidence="3 8" id="KW-0436">Ligase</keyword>
<feature type="domain" description="Lysidine-tRNA(Ile) synthetase C-terminal" evidence="10">
    <location>
        <begin position="347"/>
        <end position="415"/>
    </location>
</feature>
<name>A0A9D0Z187_9FIRM</name>
<dbReference type="InterPro" id="IPR014729">
    <property type="entry name" value="Rossmann-like_a/b/a_fold"/>
</dbReference>
<evidence type="ECO:0000256" key="3">
    <source>
        <dbReference type="ARBA" id="ARBA00022598"/>
    </source>
</evidence>
<evidence type="ECO:0000256" key="1">
    <source>
        <dbReference type="ARBA" id="ARBA00004496"/>
    </source>
</evidence>
<dbReference type="SUPFAM" id="SSF52402">
    <property type="entry name" value="Adenine nucleotide alpha hydrolases-like"/>
    <property type="match status" value="1"/>
</dbReference>
<dbReference type="Gene3D" id="3.40.50.620">
    <property type="entry name" value="HUPs"/>
    <property type="match status" value="1"/>
</dbReference>
<dbReference type="PANTHER" id="PTHR43033:SF1">
    <property type="entry name" value="TRNA(ILE)-LYSIDINE SYNTHASE-RELATED"/>
    <property type="match status" value="1"/>
</dbReference>
<keyword evidence="2 8" id="KW-0963">Cytoplasm</keyword>
<dbReference type="NCBIfam" id="TIGR02432">
    <property type="entry name" value="lysidine_TilS_N"/>
    <property type="match status" value="1"/>
</dbReference>
<evidence type="ECO:0000256" key="7">
    <source>
        <dbReference type="ARBA" id="ARBA00048539"/>
    </source>
</evidence>
<proteinExistence type="inferred from homology"/>
<comment type="domain">
    <text evidence="8">The N-terminal region contains the highly conserved SGGXDS motif, predicted to be a P-loop motif involved in ATP binding.</text>
</comment>
<comment type="catalytic activity">
    <reaction evidence="7 8">
        <text>cytidine(34) in tRNA(Ile2) + L-lysine + ATP = lysidine(34) in tRNA(Ile2) + AMP + diphosphate + H(+)</text>
        <dbReference type="Rhea" id="RHEA:43744"/>
        <dbReference type="Rhea" id="RHEA-COMP:10625"/>
        <dbReference type="Rhea" id="RHEA-COMP:10670"/>
        <dbReference type="ChEBI" id="CHEBI:15378"/>
        <dbReference type="ChEBI" id="CHEBI:30616"/>
        <dbReference type="ChEBI" id="CHEBI:32551"/>
        <dbReference type="ChEBI" id="CHEBI:33019"/>
        <dbReference type="ChEBI" id="CHEBI:82748"/>
        <dbReference type="ChEBI" id="CHEBI:83665"/>
        <dbReference type="ChEBI" id="CHEBI:456215"/>
        <dbReference type="EC" id="6.3.4.19"/>
    </reaction>
</comment>
<dbReference type="AlphaFoldDB" id="A0A9D0Z187"/>
<dbReference type="PANTHER" id="PTHR43033">
    <property type="entry name" value="TRNA(ILE)-LYSIDINE SYNTHASE-RELATED"/>
    <property type="match status" value="1"/>
</dbReference>
<dbReference type="EC" id="6.3.4.19" evidence="8"/>
<dbReference type="GO" id="GO:0006400">
    <property type="term" value="P:tRNA modification"/>
    <property type="evidence" value="ECO:0007669"/>
    <property type="project" value="UniProtKB-UniRule"/>
</dbReference>
<comment type="caution">
    <text evidence="11">The sequence shown here is derived from an EMBL/GenBank/DDBJ whole genome shotgun (WGS) entry which is preliminary data.</text>
</comment>
<dbReference type="SUPFAM" id="SSF82829">
    <property type="entry name" value="MesJ substrate recognition domain-like"/>
    <property type="match status" value="1"/>
</dbReference>
<feature type="region of interest" description="Disordered" evidence="9">
    <location>
        <begin position="416"/>
        <end position="441"/>
    </location>
</feature>
<dbReference type="CDD" id="cd01992">
    <property type="entry name" value="TilS_N"/>
    <property type="match status" value="1"/>
</dbReference>
<sequence>MLNNICKTLREYHMVSPGETVVCCVSGGADSMAMLFALYLLAKKLDIQVSAAHFNHGLRGEESDRDAAFVRDFCRGYSIPLYEKKQQVTPGKKGLEAACREARYAFFHTLPGKIATAHTADDNAETLLLHLIRGTGLKGLGGITPVNGGIIRPMLMTTREQVLAFLQEYHIPYVEDSTNRTDDFLRNRLRHHVMPLLRQENPRLPENLSAAAQRLRRDEAVLDKISREEATCEVERLRKLEPAIRCRVLGRLLEGWGVREPAAEHIAALEALVFSPNPSARVSFPNGVTVRRCYGALQKAEDSPPLAPCAVTCPGRTETDEITITCCPAQEAWKEMHRFTVQPQGQLILRCRQPGDEITLPGGTKTLKKLWIDKKIPASLRNRIPVLADDAGVVAVWGIGPNRKRLADAGVEIRWEAKHKETEGDSNGEQHSGSAHQPGPD</sequence>
<dbReference type="InterPro" id="IPR012795">
    <property type="entry name" value="tRNA_Ile_lys_synt_N"/>
</dbReference>
<keyword evidence="6 8" id="KW-0067">ATP-binding</keyword>
<dbReference type="InterPro" id="IPR011063">
    <property type="entry name" value="TilS/TtcA_N"/>
</dbReference>
<dbReference type="GO" id="GO:0005524">
    <property type="term" value="F:ATP binding"/>
    <property type="evidence" value="ECO:0007669"/>
    <property type="project" value="UniProtKB-UniRule"/>
</dbReference>
<organism evidence="11 12">
    <name type="scientific">Candidatus Faecousia excrementigallinarum</name>
    <dbReference type="NCBI Taxonomy" id="2840806"/>
    <lineage>
        <taxon>Bacteria</taxon>
        <taxon>Bacillati</taxon>
        <taxon>Bacillota</taxon>
        <taxon>Clostridia</taxon>
        <taxon>Eubacteriales</taxon>
        <taxon>Oscillospiraceae</taxon>
        <taxon>Faecousia</taxon>
    </lineage>
</organism>
<accession>A0A9D0Z187</accession>
<evidence type="ECO:0000256" key="5">
    <source>
        <dbReference type="ARBA" id="ARBA00022741"/>
    </source>
</evidence>